<dbReference type="Proteomes" id="UP000461162">
    <property type="component" value="Unassembled WGS sequence"/>
</dbReference>
<dbReference type="EMBL" id="WODC01000004">
    <property type="protein sequence ID" value="MUM77425.1"/>
    <property type="molecule type" value="Genomic_DNA"/>
</dbReference>
<evidence type="ECO:0008006" key="3">
    <source>
        <dbReference type="Google" id="ProtNLM"/>
    </source>
</evidence>
<gene>
    <name evidence="1" type="ORF">GKC30_07265</name>
</gene>
<organism evidence="1 2">
    <name type="scientific">Pseudodesulfovibrio alkaliphilus</name>
    <dbReference type="NCBI Taxonomy" id="2661613"/>
    <lineage>
        <taxon>Bacteria</taxon>
        <taxon>Pseudomonadati</taxon>
        <taxon>Thermodesulfobacteriota</taxon>
        <taxon>Desulfovibrionia</taxon>
        <taxon>Desulfovibrionales</taxon>
        <taxon>Desulfovibrionaceae</taxon>
    </lineage>
</organism>
<evidence type="ECO:0000313" key="2">
    <source>
        <dbReference type="Proteomes" id="UP000461162"/>
    </source>
</evidence>
<sequence>MTPQRLPLFVALALLVVTGATLGCAPRMARLPEPTDPAAAWAAMRRDSCAPPARPAMLAKGSLYYTRVLPARRTNRTQFTMWGDFHGPMRLDVSAGIGTSLAHIREDGDGLTIFHPEQKTAYTHADPVLGATRLGMPFPFSLAQLARVCAGDFAGLVPETYEQAEPGNNGFTYAVTHRLAHADGQAGTTDVRRIGLDRAGRPVLIEGTVAAAPDEGSAEARQTGGPLRRFWRLEINTYEKVASRPPLPGRLTLAMDDGEAGVLRITAREFKVAPWPPRATGLELPEGTRVYRLDGAAAPQEPGTPATHED</sequence>
<reference evidence="1 2" key="1">
    <citation type="submission" date="2019-11" db="EMBL/GenBank/DDBJ databases">
        <title>Pseudodesulfovibrio alkaliphilus, sp. nov., an alkaliphilic sulfate-reducing bacteria from mud volcano of Taman peninsula, Russia.</title>
        <authorList>
            <person name="Frolova A."/>
            <person name="Merkel A.Y."/>
            <person name="Slobodkin A.I."/>
        </authorList>
    </citation>
    <scope>NUCLEOTIDE SEQUENCE [LARGE SCALE GENOMIC DNA]</scope>
    <source>
        <strain evidence="1 2">F-1</strain>
    </source>
</reference>
<name>A0A7K1KMX6_9BACT</name>
<accession>A0A7K1KMX6</accession>
<protein>
    <recommendedName>
        <fullName evidence="3">DUF4292 domain-containing protein</fullName>
    </recommendedName>
</protein>
<dbReference type="PROSITE" id="PS51257">
    <property type="entry name" value="PROKAR_LIPOPROTEIN"/>
    <property type="match status" value="1"/>
</dbReference>
<dbReference type="AlphaFoldDB" id="A0A7K1KMX6"/>
<comment type="caution">
    <text evidence="1">The sequence shown here is derived from an EMBL/GenBank/DDBJ whole genome shotgun (WGS) entry which is preliminary data.</text>
</comment>
<dbReference type="RefSeq" id="WP_155933575.1">
    <property type="nucleotide sequence ID" value="NZ_WODC01000004.1"/>
</dbReference>
<keyword evidence="2" id="KW-1185">Reference proteome</keyword>
<proteinExistence type="predicted"/>
<evidence type="ECO:0000313" key="1">
    <source>
        <dbReference type="EMBL" id="MUM77425.1"/>
    </source>
</evidence>